<evidence type="ECO:0000313" key="1">
    <source>
        <dbReference type="Proteomes" id="UP000887574"/>
    </source>
</evidence>
<keyword evidence="1" id="KW-1185">Reference proteome</keyword>
<dbReference type="WBParaSite" id="jg7389">
    <property type="protein sequence ID" value="jg7389"/>
    <property type="gene ID" value="jg7389"/>
</dbReference>
<dbReference type="Proteomes" id="UP000887574">
    <property type="component" value="Unplaced"/>
</dbReference>
<proteinExistence type="predicted"/>
<evidence type="ECO:0000313" key="2">
    <source>
        <dbReference type="WBParaSite" id="jg7389"/>
    </source>
</evidence>
<protein>
    <submittedName>
        <fullName evidence="2">Uncharacterized protein</fullName>
    </submittedName>
</protein>
<dbReference type="AlphaFoldDB" id="A0A915EP11"/>
<sequence length="70" mass="7917">MLIFSSPRQLRLLHSCNHIISDGTFKEVMLEDNDDEEDAHEAAVQVAELRGLAQEIPEEEAHLNVVFDAE</sequence>
<name>A0A915EP11_9BILA</name>
<organism evidence="1 2">
    <name type="scientific">Ditylenchus dipsaci</name>
    <dbReference type="NCBI Taxonomy" id="166011"/>
    <lineage>
        <taxon>Eukaryota</taxon>
        <taxon>Metazoa</taxon>
        <taxon>Ecdysozoa</taxon>
        <taxon>Nematoda</taxon>
        <taxon>Chromadorea</taxon>
        <taxon>Rhabditida</taxon>
        <taxon>Tylenchina</taxon>
        <taxon>Tylenchomorpha</taxon>
        <taxon>Sphaerularioidea</taxon>
        <taxon>Anguinidae</taxon>
        <taxon>Anguininae</taxon>
        <taxon>Ditylenchus</taxon>
    </lineage>
</organism>
<accession>A0A915EP11</accession>
<reference evidence="2" key="1">
    <citation type="submission" date="2022-11" db="UniProtKB">
        <authorList>
            <consortium name="WormBaseParasite"/>
        </authorList>
    </citation>
    <scope>IDENTIFICATION</scope>
</reference>